<dbReference type="AlphaFoldDB" id="A0A0P1GY41"/>
<dbReference type="InterPro" id="IPR018656">
    <property type="entry name" value="DUF2087"/>
</dbReference>
<proteinExistence type="predicted"/>
<name>A0A0P1GY41_9RHOB</name>
<dbReference type="Pfam" id="PF09860">
    <property type="entry name" value="DUF2087"/>
    <property type="match status" value="1"/>
</dbReference>
<dbReference type="EMBL" id="CYSD01000042">
    <property type="protein sequence ID" value="CUH81746.1"/>
    <property type="molecule type" value="Genomic_DNA"/>
</dbReference>
<organism evidence="2 3">
    <name type="scientific">Tritonibacter multivorans</name>
    <dbReference type="NCBI Taxonomy" id="928856"/>
    <lineage>
        <taxon>Bacteria</taxon>
        <taxon>Pseudomonadati</taxon>
        <taxon>Pseudomonadota</taxon>
        <taxon>Alphaproteobacteria</taxon>
        <taxon>Rhodobacterales</taxon>
        <taxon>Paracoccaceae</taxon>
        <taxon>Tritonibacter</taxon>
    </lineage>
</organism>
<dbReference type="Proteomes" id="UP000052022">
    <property type="component" value="Unassembled WGS sequence"/>
</dbReference>
<evidence type="ECO:0000313" key="2">
    <source>
        <dbReference type="EMBL" id="CUH81746.1"/>
    </source>
</evidence>
<evidence type="ECO:0000259" key="1">
    <source>
        <dbReference type="Pfam" id="PF09860"/>
    </source>
</evidence>
<gene>
    <name evidence="2" type="ORF">TRM7557_03587</name>
</gene>
<evidence type="ECO:0000313" key="3">
    <source>
        <dbReference type="Proteomes" id="UP000052022"/>
    </source>
</evidence>
<sequence>MSRDVLRLTIDDLSQFTKTLRGALPAAPGQSEMLGHIARAAGYRNYQHLKSRLTPEPAADQKRVARALRYFAPDGRWENWPLKRGVRELCLWVIWSRLPARDVLTERQISAVIDEETVFRDPAQIRRSLVEMQLLTRNIDGSAYERLERPMPPDAQALLRAIKERAQTPKS</sequence>
<dbReference type="STRING" id="928856.SAMN04488049_102424"/>
<dbReference type="OrthoDB" id="6867569at2"/>
<accession>A0A0P1GY41</accession>
<dbReference type="RefSeq" id="WP_058291543.1">
    <property type="nucleotide sequence ID" value="NZ_CYSD01000042.1"/>
</dbReference>
<keyword evidence="3" id="KW-1185">Reference proteome</keyword>
<feature type="domain" description="DUF2087" evidence="1">
    <location>
        <begin position="76"/>
        <end position="146"/>
    </location>
</feature>
<protein>
    <recommendedName>
        <fullName evidence="1">DUF2087 domain-containing protein</fullName>
    </recommendedName>
</protein>
<reference evidence="2 3" key="1">
    <citation type="submission" date="2015-09" db="EMBL/GenBank/DDBJ databases">
        <authorList>
            <consortium name="Swine Surveillance"/>
        </authorList>
    </citation>
    <scope>NUCLEOTIDE SEQUENCE [LARGE SCALE GENOMIC DNA]</scope>
    <source>
        <strain evidence="2 3">CECT 7557</strain>
    </source>
</reference>